<protein>
    <submittedName>
        <fullName evidence="1">Uncharacterized protein</fullName>
    </submittedName>
</protein>
<name>A0A0A9BR69_ARUDO</name>
<accession>A0A0A9BR69</accession>
<reference evidence="1" key="2">
    <citation type="journal article" date="2015" name="Data Brief">
        <title>Shoot transcriptome of the giant reed, Arundo donax.</title>
        <authorList>
            <person name="Barrero R.A."/>
            <person name="Guerrero F.D."/>
            <person name="Moolhuijzen P."/>
            <person name="Goolsby J.A."/>
            <person name="Tidwell J."/>
            <person name="Bellgard S.E."/>
            <person name="Bellgard M.I."/>
        </authorList>
    </citation>
    <scope>NUCLEOTIDE SEQUENCE</scope>
    <source>
        <tissue evidence="1">Shoot tissue taken approximately 20 cm above the soil surface</tissue>
    </source>
</reference>
<sequence length="52" mass="5516">MSLSTTSSFAESPFCDTAVFPSILTAFFPTSTPFSIINYLSTPEAGFSSKLA</sequence>
<proteinExistence type="predicted"/>
<dbReference type="AlphaFoldDB" id="A0A0A9BR69"/>
<dbReference type="EMBL" id="GBRH01236063">
    <property type="protein sequence ID" value="JAD61832.1"/>
    <property type="molecule type" value="Transcribed_RNA"/>
</dbReference>
<evidence type="ECO:0000313" key="1">
    <source>
        <dbReference type="EMBL" id="JAD61832.1"/>
    </source>
</evidence>
<organism evidence="1">
    <name type="scientific">Arundo donax</name>
    <name type="common">Giant reed</name>
    <name type="synonym">Donax arundinaceus</name>
    <dbReference type="NCBI Taxonomy" id="35708"/>
    <lineage>
        <taxon>Eukaryota</taxon>
        <taxon>Viridiplantae</taxon>
        <taxon>Streptophyta</taxon>
        <taxon>Embryophyta</taxon>
        <taxon>Tracheophyta</taxon>
        <taxon>Spermatophyta</taxon>
        <taxon>Magnoliopsida</taxon>
        <taxon>Liliopsida</taxon>
        <taxon>Poales</taxon>
        <taxon>Poaceae</taxon>
        <taxon>PACMAD clade</taxon>
        <taxon>Arundinoideae</taxon>
        <taxon>Arundineae</taxon>
        <taxon>Arundo</taxon>
    </lineage>
</organism>
<reference evidence="1" key="1">
    <citation type="submission" date="2014-09" db="EMBL/GenBank/DDBJ databases">
        <authorList>
            <person name="Magalhaes I.L.F."/>
            <person name="Oliveira U."/>
            <person name="Santos F.R."/>
            <person name="Vidigal T.H.D.A."/>
            <person name="Brescovit A.D."/>
            <person name="Santos A.J."/>
        </authorList>
    </citation>
    <scope>NUCLEOTIDE SEQUENCE</scope>
    <source>
        <tissue evidence="1">Shoot tissue taken approximately 20 cm above the soil surface</tissue>
    </source>
</reference>